<dbReference type="Proteomes" id="UP000265140">
    <property type="component" value="Chromosome 11"/>
</dbReference>
<dbReference type="Pfam" id="PF19047">
    <property type="entry name" value="HOOK_N"/>
    <property type="match status" value="1"/>
</dbReference>
<dbReference type="PANTHER" id="PTHR18947">
    <property type="entry name" value="HOOK PROTEINS"/>
    <property type="match status" value="1"/>
</dbReference>
<evidence type="ECO:0000256" key="1">
    <source>
        <dbReference type="ARBA" id="ARBA00004245"/>
    </source>
</evidence>
<dbReference type="FunFam" id="1.10.418.10:FF:000024">
    <property type="entry name" value="Hook homolog 3 (Drosophila)"/>
    <property type="match status" value="1"/>
</dbReference>
<evidence type="ECO:0000256" key="5">
    <source>
        <dbReference type="ARBA" id="ARBA00023054"/>
    </source>
</evidence>
<sequence length="643" mass="75440">MTITSCCSMIMHSPIDPTWFNEVWLSRIKEDHGANWRLKVSNLKKILQSMLEYYHDVLGHQVADKHLPDICLIGEFEDVTELGKLVQLVLGCAVSCEKKQEQICQIMTLEESVQHVVMTAIQEVSGLLWVFCRCRSLAVALEEKSSLLVEIRSLKEKLSRCDTQDASTTITGKKLLLLQSQMEQLQEENYRLENSRDDMRVRGEVLEREVVELTHRNEELTSLAQEAQTLKDEMDILRHSSDRVSRLEAMVDTYKRKLEDLGDLRRQVRLLEERNTVYMQRTCELEEELRRANTVRSQLDTYKRQVHELHAKHSSEALKAEKWQFEYRNLHDKYDALLKEKERLIAERDTLRETNDELRCAQVQQKYLNETGESSGRDGHPCPVPAAFRYRETVIRLQSENKMLCVQEESDRQKLVEAHRELEESQRRQHTLETQNRLSQQQISELRSHVDELQKALQEQGSKTEDSSLLKKKLEEHLEKLHEAHSDLQKKREVIDDLEPKVDCNMAKKIDELQEILKKKDEDMKLMEEHYKRYVEKARTVIKNLDPKQQPLTVSPDVQALKNQLNEREVKIQYLEHDYEKSRSRHEQEEKLIISAWYDMGMALHQKVVGERSGPSNQAQSFLAQQRQSTHAKRGLAARHLPR</sequence>
<reference evidence="12" key="1">
    <citation type="journal article" date="2014" name="PLoS ONE">
        <title>The genome and linkage map of the northern pike (Esox lucius): conserved synteny revealed between the salmonid sister group and the Neoteleostei.</title>
        <authorList>
            <person name="Rondeau E.B."/>
            <person name="Minkley D.R."/>
            <person name="Leong J.S."/>
            <person name="Messmer A.M."/>
            <person name="Jantzen J.R."/>
            <person name="von Schalburg K.R."/>
            <person name="Lemon C."/>
            <person name="Bird N.H."/>
            <person name="Koop B.F."/>
        </authorList>
    </citation>
    <scope>NUCLEOTIDE SEQUENCE</scope>
</reference>
<evidence type="ECO:0000256" key="2">
    <source>
        <dbReference type="ARBA" id="ARBA00006946"/>
    </source>
</evidence>
<evidence type="ECO:0000259" key="9">
    <source>
        <dbReference type="Pfam" id="PF05622"/>
    </source>
</evidence>
<dbReference type="GO" id="GO:0010256">
    <property type="term" value="P:endomembrane system organization"/>
    <property type="evidence" value="ECO:0007669"/>
    <property type="project" value="UniProtKB-ARBA"/>
</dbReference>
<comment type="subcellular location">
    <subcellularLocation>
        <location evidence="1">Cytoplasm</location>
        <location evidence="1">Cytoskeleton</location>
    </subcellularLocation>
</comment>
<keyword evidence="3" id="KW-0963">Cytoplasm</keyword>
<dbReference type="InterPro" id="IPR043936">
    <property type="entry name" value="HOOK_N"/>
</dbReference>
<evidence type="ECO:0000256" key="3">
    <source>
        <dbReference type="ARBA" id="ARBA00022490"/>
    </source>
</evidence>
<dbReference type="PANTHER" id="PTHR18947:SF37">
    <property type="entry name" value="PROTEIN HOOK HOMOLOG 2"/>
    <property type="match status" value="1"/>
</dbReference>
<evidence type="ECO:0000256" key="8">
    <source>
        <dbReference type="SAM" id="MobiDB-lite"/>
    </source>
</evidence>
<feature type="compositionally biased region" description="Basic residues" evidence="8">
    <location>
        <begin position="630"/>
        <end position="643"/>
    </location>
</feature>
<dbReference type="GO" id="GO:0005813">
    <property type="term" value="C:centrosome"/>
    <property type="evidence" value="ECO:0007669"/>
    <property type="project" value="TreeGrafter"/>
</dbReference>
<evidence type="ECO:0000259" key="10">
    <source>
        <dbReference type="Pfam" id="PF19047"/>
    </source>
</evidence>
<dbReference type="Pfam" id="PF05622">
    <property type="entry name" value="HOOK"/>
    <property type="match status" value="1"/>
</dbReference>
<accession>A0A6Q2YD84</accession>
<dbReference type="GO" id="GO:0031122">
    <property type="term" value="P:cytoplasmic microtubule organization"/>
    <property type="evidence" value="ECO:0007669"/>
    <property type="project" value="InterPro"/>
</dbReference>
<name>A0A6Q2YD84_ESOLU</name>
<dbReference type="SUPFAM" id="SSF116907">
    <property type="entry name" value="Hook domain"/>
    <property type="match status" value="1"/>
</dbReference>
<dbReference type="GO" id="GO:0008017">
    <property type="term" value="F:microtubule binding"/>
    <property type="evidence" value="ECO:0007669"/>
    <property type="project" value="InterPro"/>
</dbReference>
<keyword evidence="6" id="KW-0206">Cytoskeleton</keyword>
<gene>
    <name evidence="11" type="primary">HOOK2</name>
</gene>
<keyword evidence="5 7" id="KW-0175">Coiled coil</keyword>
<evidence type="ECO:0000256" key="4">
    <source>
        <dbReference type="ARBA" id="ARBA00022701"/>
    </source>
</evidence>
<keyword evidence="4" id="KW-0493">Microtubule</keyword>
<dbReference type="GO" id="GO:0005874">
    <property type="term" value="C:microtubule"/>
    <property type="evidence" value="ECO:0007669"/>
    <property type="project" value="UniProtKB-KW"/>
</dbReference>
<reference evidence="11" key="2">
    <citation type="submission" date="2020-02" db="EMBL/GenBank/DDBJ databases">
        <title>Esox lucius (northern pike) genome, fEsoLuc1, primary haplotype.</title>
        <authorList>
            <person name="Myers G."/>
            <person name="Karagic N."/>
            <person name="Meyer A."/>
            <person name="Pippel M."/>
            <person name="Reichard M."/>
            <person name="Winkler S."/>
            <person name="Tracey A."/>
            <person name="Sims Y."/>
            <person name="Howe K."/>
            <person name="Rhie A."/>
            <person name="Formenti G."/>
            <person name="Durbin R."/>
            <person name="Fedrigo O."/>
            <person name="Jarvis E.D."/>
        </authorList>
    </citation>
    <scope>NUCLEOTIDE SEQUENCE [LARGE SCALE GENOMIC DNA]</scope>
</reference>
<evidence type="ECO:0000313" key="12">
    <source>
        <dbReference type="Proteomes" id="UP000265140"/>
    </source>
</evidence>
<reference evidence="11" key="4">
    <citation type="submission" date="2025-09" db="UniProtKB">
        <authorList>
            <consortium name="Ensembl"/>
        </authorList>
    </citation>
    <scope>IDENTIFICATION</scope>
</reference>
<dbReference type="GO" id="GO:0030705">
    <property type="term" value="P:cytoskeleton-dependent intracellular transport"/>
    <property type="evidence" value="ECO:0007669"/>
    <property type="project" value="InterPro"/>
</dbReference>
<dbReference type="Bgee" id="ENSELUG00000010917">
    <property type="expression patterns" value="Expressed in ovary and 15 other cell types or tissues"/>
</dbReference>
<dbReference type="Ensembl" id="ENSELUT00000085085.2">
    <property type="protein sequence ID" value="ENSELUP00000063835.2"/>
    <property type="gene ID" value="ENSELUG00000010917.3"/>
</dbReference>
<feature type="coiled-coil region" evidence="7">
    <location>
        <begin position="137"/>
        <end position="361"/>
    </location>
</feature>
<feature type="compositionally biased region" description="Polar residues" evidence="8">
    <location>
        <begin position="614"/>
        <end position="629"/>
    </location>
</feature>
<proteinExistence type="inferred from homology"/>
<dbReference type="GO" id="GO:0051959">
    <property type="term" value="F:dynein light intermediate chain binding"/>
    <property type="evidence" value="ECO:0007669"/>
    <property type="project" value="TreeGrafter"/>
</dbReference>
<feature type="domain" description="HOOK N-terminal" evidence="10">
    <location>
        <begin position="14"/>
        <end position="123"/>
    </location>
</feature>
<dbReference type="InterPro" id="IPR008636">
    <property type="entry name" value="Hook_C"/>
</dbReference>
<dbReference type="Gene3D" id="1.10.418.10">
    <property type="entry name" value="Calponin-like domain"/>
    <property type="match status" value="1"/>
</dbReference>
<dbReference type="AlphaFoldDB" id="A0A6Q2YD84"/>
<dbReference type="InterPro" id="IPR036872">
    <property type="entry name" value="CH_dom_sf"/>
</dbReference>
<evidence type="ECO:0000256" key="6">
    <source>
        <dbReference type="ARBA" id="ARBA00023212"/>
    </source>
</evidence>
<dbReference type="GO" id="GO:0005737">
    <property type="term" value="C:cytoplasm"/>
    <property type="evidence" value="ECO:0007669"/>
    <property type="project" value="TreeGrafter"/>
</dbReference>
<feature type="domain" description="Hook C-terminal" evidence="9">
    <location>
        <begin position="137"/>
        <end position="636"/>
    </location>
</feature>
<evidence type="ECO:0000256" key="7">
    <source>
        <dbReference type="SAM" id="Coils"/>
    </source>
</evidence>
<reference evidence="11" key="3">
    <citation type="submission" date="2025-08" db="UniProtKB">
        <authorList>
            <consortium name="Ensembl"/>
        </authorList>
    </citation>
    <scope>IDENTIFICATION</scope>
</reference>
<feature type="coiled-coil region" evidence="7">
    <location>
        <begin position="405"/>
        <end position="578"/>
    </location>
</feature>
<organism evidence="11 12">
    <name type="scientific">Esox lucius</name>
    <name type="common">Northern pike</name>
    <dbReference type="NCBI Taxonomy" id="8010"/>
    <lineage>
        <taxon>Eukaryota</taxon>
        <taxon>Metazoa</taxon>
        <taxon>Chordata</taxon>
        <taxon>Craniata</taxon>
        <taxon>Vertebrata</taxon>
        <taxon>Euteleostomi</taxon>
        <taxon>Actinopterygii</taxon>
        <taxon>Neopterygii</taxon>
        <taxon>Teleostei</taxon>
        <taxon>Protacanthopterygii</taxon>
        <taxon>Esociformes</taxon>
        <taxon>Esocidae</taxon>
        <taxon>Esox</taxon>
    </lineage>
</organism>
<comment type="similarity">
    <text evidence="2">Belongs to the hook family.</text>
</comment>
<keyword evidence="12" id="KW-1185">Reference proteome</keyword>
<feature type="region of interest" description="Disordered" evidence="8">
    <location>
        <begin position="611"/>
        <end position="643"/>
    </location>
</feature>
<protein>
    <recommendedName>
        <fullName evidence="13">Hook microtubule-tethering protein 2</fullName>
    </recommendedName>
</protein>
<dbReference type="GeneTree" id="ENSGT00940000160152"/>
<evidence type="ECO:0000313" key="11">
    <source>
        <dbReference type="Ensembl" id="ENSELUP00000063835.2"/>
    </source>
</evidence>
<evidence type="ECO:0008006" key="13">
    <source>
        <dbReference type="Google" id="ProtNLM"/>
    </source>
</evidence>